<evidence type="ECO:0000313" key="3">
    <source>
        <dbReference type="Proteomes" id="UP000314294"/>
    </source>
</evidence>
<sequence length="106" mass="10992">MCRLIVNEAPSAETTSPERMQGFHGSAGICQTAMRLARTLRLGAGCSELLRAPPSSSSELLRAPPSSSSELLLRAPPPSSSELLRAPPSCSSQCVRSREASGGAPA</sequence>
<feature type="compositionally biased region" description="Polar residues" evidence="1">
    <location>
        <begin position="54"/>
        <end position="70"/>
    </location>
</feature>
<evidence type="ECO:0000313" key="2">
    <source>
        <dbReference type="EMBL" id="TNN38595.1"/>
    </source>
</evidence>
<keyword evidence="3" id="KW-1185">Reference proteome</keyword>
<feature type="region of interest" description="Disordered" evidence="1">
    <location>
        <begin position="1"/>
        <end position="23"/>
    </location>
</feature>
<dbReference type="AlphaFoldDB" id="A0A4Z2FCG1"/>
<feature type="region of interest" description="Disordered" evidence="1">
    <location>
        <begin position="53"/>
        <end position="106"/>
    </location>
</feature>
<organism evidence="2 3">
    <name type="scientific">Liparis tanakae</name>
    <name type="common">Tanaka's snailfish</name>
    <dbReference type="NCBI Taxonomy" id="230148"/>
    <lineage>
        <taxon>Eukaryota</taxon>
        <taxon>Metazoa</taxon>
        <taxon>Chordata</taxon>
        <taxon>Craniata</taxon>
        <taxon>Vertebrata</taxon>
        <taxon>Euteleostomi</taxon>
        <taxon>Actinopterygii</taxon>
        <taxon>Neopterygii</taxon>
        <taxon>Teleostei</taxon>
        <taxon>Neoteleostei</taxon>
        <taxon>Acanthomorphata</taxon>
        <taxon>Eupercaria</taxon>
        <taxon>Perciformes</taxon>
        <taxon>Cottioidei</taxon>
        <taxon>Cottales</taxon>
        <taxon>Liparidae</taxon>
        <taxon>Liparis</taxon>
    </lineage>
</organism>
<protein>
    <submittedName>
        <fullName evidence="2">Uncharacterized protein</fullName>
    </submittedName>
</protein>
<proteinExistence type="predicted"/>
<accession>A0A4Z2FCG1</accession>
<dbReference type="Proteomes" id="UP000314294">
    <property type="component" value="Unassembled WGS sequence"/>
</dbReference>
<reference evidence="2 3" key="1">
    <citation type="submission" date="2019-03" db="EMBL/GenBank/DDBJ databases">
        <title>First draft genome of Liparis tanakae, snailfish: a comprehensive survey of snailfish specific genes.</title>
        <authorList>
            <person name="Kim W."/>
            <person name="Song I."/>
            <person name="Jeong J.-H."/>
            <person name="Kim D."/>
            <person name="Kim S."/>
            <person name="Ryu S."/>
            <person name="Song J.Y."/>
            <person name="Lee S.K."/>
        </authorList>
    </citation>
    <scope>NUCLEOTIDE SEQUENCE [LARGE SCALE GENOMIC DNA]</scope>
    <source>
        <tissue evidence="2">Muscle</tissue>
    </source>
</reference>
<dbReference type="EMBL" id="SRLO01001359">
    <property type="protein sequence ID" value="TNN38595.1"/>
    <property type="molecule type" value="Genomic_DNA"/>
</dbReference>
<comment type="caution">
    <text evidence="2">The sequence shown here is derived from an EMBL/GenBank/DDBJ whole genome shotgun (WGS) entry which is preliminary data.</text>
</comment>
<evidence type="ECO:0000256" key="1">
    <source>
        <dbReference type="SAM" id="MobiDB-lite"/>
    </source>
</evidence>
<gene>
    <name evidence="2" type="ORF">EYF80_051258</name>
</gene>
<name>A0A4Z2FCG1_9TELE</name>